<dbReference type="Proteomes" id="UP000199077">
    <property type="component" value="Chromosome I"/>
</dbReference>
<dbReference type="InterPro" id="IPR003331">
    <property type="entry name" value="UDP_GlcNAc_Epimerase_2_dom"/>
</dbReference>
<dbReference type="InterPro" id="IPR029767">
    <property type="entry name" value="WecB-like"/>
</dbReference>
<organism evidence="6 7">
    <name type="scientific">Pedococcus dokdonensis</name>
    <dbReference type="NCBI Taxonomy" id="443156"/>
    <lineage>
        <taxon>Bacteria</taxon>
        <taxon>Bacillati</taxon>
        <taxon>Actinomycetota</taxon>
        <taxon>Actinomycetes</taxon>
        <taxon>Micrococcales</taxon>
        <taxon>Intrasporangiaceae</taxon>
        <taxon>Pedococcus</taxon>
    </lineage>
</organism>
<gene>
    <name evidence="6" type="ORF">SAMN04489867_2817</name>
</gene>
<evidence type="ECO:0000259" key="5">
    <source>
        <dbReference type="Pfam" id="PF02350"/>
    </source>
</evidence>
<accession>A0A1H0THA6</accession>
<dbReference type="AlphaFoldDB" id="A0A1H0THA6"/>
<dbReference type="Pfam" id="PF02350">
    <property type="entry name" value="Epimerase_2"/>
    <property type="match status" value="1"/>
</dbReference>
<proteinExistence type="inferred from homology"/>
<keyword evidence="1 4" id="KW-0413">Isomerase</keyword>
<evidence type="ECO:0000256" key="1">
    <source>
        <dbReference type="ARBA" id="ARBA00023235"/>
    </source>
</evidence>
<dbReference type="NCBIfam" id="TIGR00236">
    <property type="entry name" value="wecB"/>
    <property type="match status" value="1"/>
</dbReference>
<name>A0A1H0THA6_9MICO</name>
<evidence type="ECO:0000256" key="2">
    <source>
        <dbReference type="ARBA" id="ARBA00038209"/>
    </source>
</evidence>
<dbReference type="EMBL" id="LT629711">
    <property type="protein sequence ID" value="SDP53427.1"/>
    <property type="molecule type" value="Genomic_DNA"/>
</dbReference>
<dbReference type="PANTHER" id="PTHR43174">
    <property type="entry name" value="UDP-N-ACETYLGLUCOSAMINE 2-EPIMERASE"/>
    <property type="match status" value="1"/>
</dbReference>
<dbReference type="STRING" id="443156.SAMN04489867_2817"/>
<comment type="similarity">
    <text evidence="2 4">Belongs to the UDP-N-acetylglucosamine 2-epimerase family.</text>
</comment>
<dbReference type="CDD" id="cd03786">
    <property type="entry name" value="GTB_UDP-GlcNAc_2-Epimerase"/>
    <property type="match status" value="1"/>
</dbReference>
<keyword evidence="7" id="KW-1185">Reference proteome</keyword>
<dbReference type="RefSeq" id="WP_231961181.1">
    <property type="nucleotide sequence ID" value="NZ_LT629711.1"/>
</dbReference>
<evidence type="ECO:0000256" key="3">
    <source>
        <dbReference type="ARBA" id="ARBA00038858"/>
    </source>
</evidence>
<evidence type="ECO:0000256" key="4">
    <source>
        <dbReference type="RuleBase" id="RU003513"/>
    </source>
</evidence>
<sequence>MPHVMLIFGTRPEAIKMAPIVRAIEQSEGAVTSHVLVTAQHRHMLDQVMGILEVTADADLDLMKPSQSLAGYTALALERVTEHIAEVRPDMVLVHGDTSTAMASALGAFYNHVPVGHVEAGLRTATLNSPFPEEANRRIVTRLASTHFAPTEQARANLLAEGVSPSDVLVTGNTVIDSLHWVKNELLPRPEVAARLAERYGFLDPGKRLVLVTNHRRENFGTGMERVFTALRRLVERFPDIEIVFPVHLNPQAREPAMRLLGDLPTVHLIEPVEYVDFVHLMARAHLIITDSGGVQEEAPSLDVPVLVTRETTERPEAVEAGTALLVGVNGDLLVSEASRLLSDEAAYAHIVGLRNPYGDGLAAPRIVNHLLDPNGVTP</sequence>
<protein>
    <recommendedName>
        <fullName evidence="3">UDP-N-acetylglucosamine 2-epimerase (non-hydrolyzing)</fullName>
        <ecNumber evidence="3">5.1.3.14</ecNumber>
    </recommendedName>
</protein>
<reference evidence="7" key="1">
    <citation type="submission" date="2016-10" db="EMBL/GenBank/DDBJ databases">
        <authorList>
            <person name="Varghese N."/>
            <person name="Submissions S."/>
        </authorList>
    </citation>
    <scope>NUCLEOTIDE SEQUENCE [LARGE SCALE GENOMIC DNA]</scope>
    <source>
        <strain evidence="7">DSM 22329</strain>
    </source>
</reference>
<feature type="domain" description="UDP-N-acetylglucosamine 2-epimerase" evidence="5">
    <location>
        <begin position="28"/>
        <end position="371"/>
    </location>
</feature>
<dbReference type="GO" id="GO:0008761">
    <property type="term" value="F:UDP-N-acetylglucosamine 2-epimerase activity"/>
    <property type="evidence" value="ECO:0007669"/>
    <property type="project" value="UniProtKB-EC"/>
</dbReference>
<evidence type="ECO:0000313" key="7">
    <source>
        <dbReference type="Proteomes" id="UP000199077"/>
    </source>
</evidence>
<dbReference type="SUPFAM" id="SSF53756">
    <property type="entry name" value="UDP-Glycosyltransferase/glycogen phosphorylase"/>
    <property type="match status" value="1"/>
</dbReference>
<dbReference type="Gene3D" id="3.40.50.2000">
    <property type="entry name" value="Glycogen Phosphorylase B"/>
    <property type="match status" value="2"/>
</dbReference>
<dbReference type="PANTHER" id="PTHR43174:SF2">
    <property type="entry name" value="UDP-N-ACETYLGLUCOSAMINE 2-EPIMERASE"/>
    <property type="match status" value="1"/>
</dbReference>
<evidence type="ECO:0000313" key="6">
    <source>
        <dbReference type="EMBL" id="SDP53427.1"/>
    </source>
</evidence>
<dbReference type="EC" id="5.1.3.14" evidence="3"/>